<protein>
    <submittedName>
        <fullName evidence="1">Uncharacterized protein</fullName>
    </submittedName>
</protein>
<dbReference type="AlphaFoldDB" id="A0A6G1CQF4"/>
<dbReference type="EMBL" id="SPHZ02000008">
    <property type="protein sequence ID" value="KAF0902330.1"/>
    <property type="molecule type" value="Genomic_DNA"/>
</dbReference>
<evidence type="ECO:0000313" key="2">
    <source>
        <dbReference type="Proteomes" id="UP000479710"/>
    </source>
</evidence>
<dbReference type="Proteomes" id="UP000479710">
    <property type="component" value="Unassembled WGS sequence"/>
</dbReference>
<dbReference type="OrthoDB" id="719161at2759"/>
<accession>A0A6G1CQF4</accession>
<organism evidence="1 2">
    <name type="scientific">Oryza meyeriana var. granulata</name>
    <dbReference type="NCBI Taxonomy" id="110450"/>
    <lineage>
        <taxon>Eukaryota</taxon>
        <taxon>Viridiplantae</taxon>
        <taxon>Streptophyta</taxon>
        <taxon>Embryophyta</taxon>
        <taxon>Tracheophyta</taxon>
        <taxon>Spermatophyta</taxon>
        <taxon>Magnoliopsida</taxon>
        <taxon>Liliopsida</taxon>
        <taxon>Poales</taxon>
        <taxon>Poaceae</taxon>
        <taxon>BOP clade</taxon>
        <taxon>Oryzoideae</taxon>
        <taxon>Oryzeae</taxon>
        <taxon>Oryzinae</taxon>
        <taxon>Oryza</taxon>
        <taxon>Oryza meyeriana</taxon>
    </lineage>
</organism>
<evidence type="ECO:0000313" key="1">
    <source>
        <dbReference type="EMBL" id="KAF0902330.1"/>
    </source>
</evidence>
<sequence>MSGALDLLRYGRNFCRFSPPVCPPNNGKSGLKHPNNTDAYSGGHLDGCLPFGLKASRSDYDDLDSDAEEAMLRTMFEGIDEPGFLEELFA</sequence>
<proteinExistence type="predicted"/>
<name>A0A6G1CQF4_9ORYZ</name>
<comment type="caution">
    <text evidence="1">The sequence shown here is derived from an EMBL/GenBank/DDBJ whole genome shotgun (WGS) entry which is preliminary data.</text>
</comment>
<reference evidence="1 2" key="1">
    <citation type="submission" date="2019-11" db="EMBL/GenBank/DDBJ databases">
        <title>Whole genome sequence of Oryza granulata.</title>
        <authorList>
            <person name="Li W."/>
        </authorList>
    </citation>
    <scope>NUCLEOTIDE SEQUENCE [LARGE SCALE GENOMIC DNA]</scope>
    <source>
        <strain evidence="2">cv. Menghai</strain>
        <tissue evidence="1">Leaf</tissue>
    </source>
</reference>
<gene>
    <name evidence="1" type="ORF">E2562_016181</name>
</gene>
<keyword evidence="2" id="KW-1185">Reference proteome</keyword>